<evidence type="ECO:0000313" key="1">
    <source>
        <dbReference type="EMBL" id="ENO88748.1"/>
    </source>
</evidence>
<accession>N6Z301</accession>
<evidence type="ECO:0008006" key="3">
    <source>
        <dbReference type="Google" id="ProtNLM"/>
    </source>
</evidence>
<dbReference type="STRING" id="1123367.GCA_000621305_00727"/>
<dbReference type="Proteomes" id="UP000013232">
    <property type="component" value="Unassembled WGS sequence"/>
</dbReference>
<name>N6Z301_THAL4</name>
<dbReference type="AlphaFoldDB" id="N6Z301"/>
<reference evidence="1 2" key="1">
    <citation type="submission" date="2012-09" db="EMBL/GenBank/DDBJ databases">
        <title>Draft Genome Sequences of 6 Strains from Genus Thauera.</title>
        <authorList>
            <person name="Liu B."/>
            <person name="Shapleigh J.P."/>
            <person name="Frostegard A.H."/>
        </authorList>
    </citation>
    <scope>NUCLEOTIDE SEQUENCE [LARGE SCALE GENOMIC DNA]</scope>
    <source>
        <strain evidence="2">47Lol / DSM 12138</strain>
    </source>
</reference>
<gene>
    <name evidence="1" type="ORF">C666_07970</name>
</gene>
<organism evidence="1 2">
    <name type="scientific">Thauera linaloolentis (strain DSM 12138 / JCM 21573 / CCUG 41526 / CIP 105981 / IAM 15112 / NBRC 102519 / 47Lol)</name>
    <dbReference type="NCBI Taxonomy" id="1123367"/>
    <lineage>
        <taxon>Bacteria</taxon>
        <taxon>Pseudomonadati</taxon>
        <taxon>Pseudomonadota</taxon>
        <taxon>Betaproteobacteria</taxon>
        <taxon>Rhodocyclales</taxon>
        <taxon>Zoogloeaceae</taxon>
        <taxon>Thauera</taxon>
    </lineage>
</organism>
<comment type="caution">
    <text evidence="1">The sequence shown here is derived from an EMBL/GenBank/DDBJ whole genome shotgun (WGS) entry which is preliminary data.</text>
</comment>
<dbReference type="EMBL" id="AMXE01000022">
    <property type="protein sequence ID" value="ENO88748.1"/>
    <property type="molecule type" value="Genomic_DNA"/>
</dbReference>
<keyword evidence="2" id="KW-1185">Reference proteome</keyword>
<sequence length="98" mass="10914">MIPHHLTEGLALVRWARLSAWDAAWRSTELLACTAADRALPIHWRHLCLDHVHQPLAQLACCARSPQQQARLAAIRWRVATLDLLPSISLDGPDSPIA</sequence>
<dbReference type="RefSeq" id="WP_004336466.1">
    <property type="nucleotide sequence ID" value="NZ_AMXE01000022.1"/>
</dbReference>
<protein>
    <recommendedName>
        <fullName evidence="3">FagA protein</fullName>
    </recommendedName>
</protein>
<proteinExistence type="predicted"/>
<evidence type="ECO:0000313" key="2">
    <source>
        <dbReference type="Proteomes" id="UP000013232"/>
    </source>
</evidence>